<dbReference type="CDD" id="cd03702">
    <property type="entry name" value="IF2_mtIF2_II"/>
    <property type="match status" value="1"/>
</dbReference>
<feature type="compositionally biased region" description="Basic and acidic residues" evidence="13">
    <location>
        <begin position="376"/>
        <end position="385"/>
    </location>
</feature>
<feature type="region of interest" description="Disordered" evidence="13">
    <location>
        <begin position="732"/>
        <end position="760"/>
    </location>
</feature>
<comment type="function">
    <text evidence="9">One of the essential components for the initiation of protein synthesis. Protects formylmethionyl-tRNA from spontaneous hydrolysis and promotes its binding to the 30S ribosomal subunits. Also involved in the hydrolysis of GTP during the formation of the 70S ribosomal complex.</text>
</comment>
<gene>
    <name evidence="16" type="primary">IFM1</name>
    <name evidence="16" type="ORF">LTR77_003250</name>
</gene>
<evidence type="ECO:0000313" key="16">
    <source>
        <dbReference type="EMBL" id="KAK5173128.1"/>
    </source>
</evidence>
<accession>A0AAV9PIM2</accession>
<dbReference type="SUPFAM" id="SSF52156">
    <property type="entry name" value="Initiation factor IF2/eIF5b, domain 3"/>
    <property type="match status" value="1"/>
</dbReference>
<keyword evidence="11" id="KW-0862">Zinc</keyword>
<dbReference type="Pfam" id="PF00009">
    <property type="entry name" value="GTP_EFTU"/>
    <property type="match status" value="1"/>
</dbReference>
<protein>
    <recommendedName>
        <fullName evidence="10">Translation initiation factor IF-2, mitochondrial</fullName>
    </recommendedName>
</protein>
<dbReference type="SUPFAM" id="SSF52540">
    <property type="entry name" value="P-loop containing nucleoside triphosphate hydrolases"/>
    <property type="match status" value="1"/>
</dbReference>
<dbReference type="InterPro" id="IPR005225">
    <property type="entry name" value="Small_GTP-bd"/>
</dbReference>
<dbReference type="Gene3D" id="3.40.50.300">
    <property type="entry name" value="P-loop containing nucleotide triphosphate hydrolases"/>
    <property type="match status" value="1"/>
</dbReference>
<feature type="domain" description="CCHC-type" evidence="14">
    <location>
        <begin position="472"/>
        <end position="487"/>
    </location>
</feature>
<feature type="region of interest" description="Disordered" evidence="13">
    <location>
        <begin position="138"/>
        <end position="446"/>
    </location>
</feature>
<dbReference type="InterPro" id="IPR036875">
    <property type="entry name" value="Znf_CCHC_sf"/>
</dbReference>
<keyword evidence="5" id="KW-0648">Protein biosynthesis</keyword>
<dbReference type="InterPro" id="IPR000795">
    <property type="entry name" value="T_Tr_GTP-bd_dom"/>
</dbReference>
<dbReference type="Gene3D" id="4.10.60.10">
    <property type="entry name" value="Zinc finger, CCHC-type"/>
    <property type="match status" value="1"/>
</dbReference>
<evidence type="ECO:0000256" key="9">
    <source>
        <dbReference type="ARBA" id="ARBA00025162"/>
    </source>
</evidence>
<feature type="coiled-coil region" evidence="12">
    <location>
        <begin position="643"/>
        <end position="670"/>
    </location>
</feature>
<dbReference type="SMART" id="SM00343">
    <property type="entry name" value="ZnF_C2HC"/>
    <property type="match status" value="2"/>
</dbReference>
<dbReference type="GeneID" id="89924597"/>
<dbReference type="FunFam" id="3.40.50.300:FF:000019">
    <property type="entry name" value="Translation initiation factor IF-2"/>
    <property type="match status" value="1"/>
</dbReference>
<dbReference type="Pfam" id="PF00098">
    <property type="entry name" value="zf-CCHC"/>
    <property type="match status" value="2"/>
</dbReference>
<dbReference type="Gene3D" id="2.40.30.10">
    <property type="entry name" value="Translation factors"/>
    <property type="match status" value="2"/>
</dbReference>
<feature type="compositionally biased region" description="Basic and acidic residues" evidence="13">
    <location>
        <begin position="138"/>
        <end position="179"/>
    </location>
</feature>
<dbReference type="InterPro" id="IPR015760">
    <property type="entry name" value="TIF_IF2"/>
</dbReference>
<comment type="subcellular location">
    <subcellularLocation>
        <location evidence="1">Mitochondrion</location>
    </subcellularLocation>
</comment>
<sequence length="1318" mass="145612">MRRQRLWKASSAQRTLCLICGTTRLPVRQLNVIHRRCLNTTRSPYQSAATAAQAEPSSSDAPAPPQPKQQYSWSADSGLTAAELREKEHRRKQRLEAEAAREKERIAELEQRHGEEQKRREAARVRAAEDARKRIAEMEAARVEERKKGLERKEKERTMRAAESRQKREEARQKREQETSRGLFSQPTAAMKQRQEKPEKQMKSMAMPAFGAPSSTGGGGMADGWGAAADDIKPIEYAKEVPQEAKLQVQPEAPKREIGEDPFAVDQVQHQQDQKRMRRRSPGEYNASCNSPKQDTFWTSQQSDGFQQQDRDVGRQPSRGSSPFYRPNNNGRPAAGPYPTEYRVTPFNPSEHSETFTPGIDDSQAGSWQHLSGRRSAPEESHEQRQPPQQQQPRRHSDPFANSHEIERSFREYQQQRRPSRNQPLRQGYDRVFQTPPPDQGFSARRGPRKCARCLEVGHIAKDCTGPVRATCIVCGQVGHFKSNCPKVHPSLRSKEPQAWGGEGGGFKGVRAVGSTAAQSFGQAPARDAEASLRDEARANHDHLMASNSGRKEPPVRMEYRDAPAGERPTRGEFADEPPSERPTRRQYEEPDEEEEATIARRAKRSARGFEDAAAESAEQDHRKDRKAGRKSFARQDEEEDEEAALRREERAAMRAARKAERKARQAEQTAQIQLPEFISVQNLAQTLGVRYESFVARLADLGYEDLFPGKVFNSEMSGMVAMEYNYDPIFESSTEGEDHSRDLHPQPVPEPGRVERESWQPRPPVVTIMGHVDHGKTTILDYLRHSSVAAGEAGGITQHIGAFSVPMTMSPDSSYKAKDVKTITFLDTPGHAAFLSMRQRGANVTDIVILVVAADDSVKPQTLESLRCAREAQVPILVAVNKVDKEGADVQRVKQDLARNGVEIEDYGGEVQVVEVSGKTGQGMEGLEEAVVTLSEILDQRADIGGGVEGWVLEATTKAHGRVATVLVKRGTLKPGSVLVAGKTWARVKTLRNERGEVVDSVGPGLPVEVDGWREQASAGDMVLQAPSEQKAGSVVEYRVEKAERERMEVDMEAINTARRAEQARKAASAKSSRFAAYADAIEGLPEEEEEAAAAAKPSASSEEKEEQGQLTIPFLLKSDVSGSAEAVAAYIPSLTTPLIAPQILSSTVGPVHESDVDLAAAAGGHIIAFNLPANEGMKAVAESRGVKVLENNVIYRVLDDVKAVLEERLPPVVTQRVLGEAEVGAAFDIGLGGKKTLKIAGCKVRNGVVGLKVRARVSRGGERVYDGIITSLKNVKKDVQEMRKGTECGMGFEGWEGFEVGDLVQCYEEVSEKRRL</sequence>
<evidence type="ECO:0000256" key="7">
    <source>
        <dbReference type="ARBA" id="ARBA00023128"/>
    </source>
</evidence>
<keyword evidence="8" id="KW-0342">GTP-binding</keyword>
<keyword evidence="3 16" id="KW-0396">Initiation factor</keyword>
<dbReference type="FunFam" id="2.40.30.10:FF:000008">
    <property type="entry name" value="Translation initiation factor IF-2"/>
    <property type="match status" value="1"/>
</dbReference>
<dbReference type="InterPro" id="IPR036925">
    <property type="entry name" value="TIF_IF2_dom3_sf"/>
</dbReference>
<dbReference type="InterPro" id="IPR009000">
    <property type="entry name" value="Transl_B-barrel_sf"/>
</dbReference>
<dbReference type="Proteomes" id="UP001337655">
    <property type="component" value="Unassembled WGS sequence"/>
</dbReference>
<evidence type="ECO:0000256" key="13">
    <source>
        <dbReference type="SAM" id="MobiDB-lite"/>
    </source>
</evidence>
<feature type="region of interest" description="Disordered" evidence="13">
    <location>
        <begin position="48"/>
        <end position="79"/>
    </location>
</feature>
<keyword evidence="11" id="KW-0863">Zinc-finger</keyword>
<dbReference type="Gene3D" id="3.40.50.10050">
    <property type="entry name" value="Translation initiation factor IF- 2, domain 3"/>
    <property type="match status" value="1"/>
</dbReference>
<evidence type="ECO:0000256" key="8">
    <source>
        <dbReference type="ARBA" id="ARBA00023134"/>
    </source>
</evidence>
<dbReference type="PANTHER" id="PTHR43381">
    <property type="entry name" value="TRANSLATION INITIATION FACTOR IF-2-RELATED"/>
    <property type="match status" value="1"/>
</dbReference>
<feature type="domain" description="CCHC-type" evidence="14">
    <location>
        <begin position="449"/>
        <end position="464"/>
    </location>
</feature>
<dbReference type="InterPro" id="IPR044145">
    <property type="entry name" value="IF2_II"/>
</dbReference>
<dbReference type="Pfam" id="PF22042">
    <property type="entry name" value="EF-G_D2"/>
    <property type="match status" value="1"/>
</dbReference>
<evidence type="ECO:0000256" key="2">
    <source>
        <dbReference type="ARBA" id="ARBA00007733"/>
    </source>
</evidence>
<keyword evidence="11" id="KW-0479">Metal-binding</keyword>
<dbReference type="GO" id="GO:0003676">
    <property type="term" value="F:nucleic acid binding"/>
    <property type="evidence" value="ECO:0007669"/>
    <property type="project" value="InterPro"/>
</dbReference>
<dbReference type="PRINTS" id="PR00315">
    <property type="entry name" value="ELONGATNFCT"/>
</dbReference>
<organism evidence="16 17">
    <name type="scientific">Saxophila tyrrhenica</name>
    <dbReference type="NCBI Taxonomy" id="1690608"/>
    <lineage>
        <taxon>Eukaryota</taxon>
        <taxon>Fungi</taxon>
        <taxon>Dikarya</taxon>
        <taxon>Ascomycota</taxon>
        <taxon>Pezizomycotina</taxon>
        <taxon>Dothideomycetes</taxon>
        <taxon>Dothideomycetidae</taxon>
        <taxon>Mycosphaerellales</taxon>
        <taxon>Extremaceae</taxon>
        <taxon>Saxophila</taxon>
    </lineage>
</organism>
<evidence type="ECO:0000313" key="17">
    <source>
        <dbReference type="Proteomes" id="UP001337655"/>
    </source>
</evidence>
<dbReference type="NCBIfam" id="TIGR00231">
    <property type="entry name" value="small_GTP"/>
    <property type="match status" value="1"/>
</dbReference>
<evidence type="ECO:0000256" key="12">
    <source>
        <dbReference type="SAM" id="Coils"/>
    </source>
</evidence>
<dbReference type="InterPro" id="IPR000178">
    <property type="entry name" value="TF_IF2_bacterial-like"/>
</dbReference>
<dbReference type="PROSITE" id="PS01176">
    <property type="entry name" value="IF2"/>
    <property type="match status" value="1"/>
</dbReference>
<feature type="compositionally biased region" description="Polar residues" evidence="13">
    <location>
        <begin position="416"/>
        <end position="425"/>
    </location>
</feature>
<dbReference type="InterPro" id="IPR027417">
    <property type="entry name" value="P-loop_NTPase"/>
</dbReference>
<evidence type="ECO:0000256" key="10">
    <source>
        <dbReference type="ARBA" id="ARBA00044200"/>
    </source>
</evidence>
<dbReference type="RefSeq" id="XP_064661846.1">
    <property type="nucleotide sequence ID" value="XM_064800507.1"/>
</dbReference>
<dbReference type="PROSITE" id="PS50158">
    <property type="entry name" value="ZF_CCHC"/>
    <property type="match status" value="2"/>
</dbReference>
<keyword evidence="7" id="KW-0496">Mitochondrion</keyword>
<feature type="compositionally biased region" description="Basic and acidic residues" evidence="13">
    <location>
        <begin position="562"/>
        <end position="589"/>
    </location>
</feature>
<dbReference type="CDD" id="cd03692">
    <property type="entry name" value="mtIF2_IVc"/>
    <property type="match status" value="1"/>
</dbReference>
<evidence type="ECO:0000259" key="15">
    <source>
        <dbReference type="PROSITE" id="PS51722"/>
    </source>
</evidence>
<feature type="region of interest" description="Disordered" evidence="13">
    <location>
        <begin position="562"/>
        <end position="643"/>
    </location>
</feature>
<evidence type="ECO:0000256" key="6">
    <source>
        <dbReference type="ARBA" id="ARBA00022946"/>
    </source>
</evidence>
<keyword evidence="12" id="KW-0175">Coiled coil</keyword>
<dbReference type="Pfam" id="PF11987">
    <property type="entry name" value="IF-2"/>
    <property type="match status" value="1"/>
</dbReference>
<dbReference type="PROSITE" id="PS51722">
    <property type="entry name" value="G_TR_2"/>
    <property type="match status" value="1"/>
</dbReference>
<keyword evidence="6" id="KW-0809">Transit peptide</keyword>
<dbReference type="GO" id="GO:0005739">
    <property type="term" value="C:mitochondrion"/>
    <property type="evidence" value="ECO:0007669"/>
    <property type="project" value="UniProtKB-SubCell"/>
</dbReference>
<feature type="compositionally biased region" description="Low complexity" evidence="13">
    <location>
        <begin position="51"/>
        <end position="61"/>
    </location>
</feature>
<keyword evidence="17" id="KW-1185">Reference proteome</keyword>
<feature type="compositionally biased region" description="Basic and acidic residues" evidence="13">
    <location>
        <begin position="404"/>
        <end position="415"/>
    </location>
</feature>
<evidence type="ECO:0000259" key="14">
    <source>
        <dbReference type="PROSITE" id="PS50158"/>
    </source>
</evidence>
<dbReference type="SUPFAM" id="SSF50447">
    <property type="entry name" value="Translation proteins"/>
    <property type="match status" value="2"/>
</dbReference>
<evidence type="ECO:0000256" key="5">
    <source>
        <dbReference type="ARBA" id="ARBA00022917"/>
    </source>
</evidence>
<dbReference type="FunFam" id="3.40.50.10050:FF:000001">
    <property type="entry name" value="Translation initiation factor IF-2"/>
    <property type="match status" value="1"/>
</dbReference>
<name>A0AAV9PIM2_9PEZI</name>
<dbReference type="HAMAP" id="MF_00100_B">
    <property type="entry name" value="IF_2_B"/>
    <property type="match status" value="1"/>
</dbReference>
<dbReference type="PANTHER" id="PTHR43381:SF20">
    <property type="entry name" value="TRANSLATION INITIATION FACTOR IF-2, MITOCHONDRIAL"/>
    <property type="match status" value="1"/>
</dbReference>
<comment type="caution">
    <text evidence="16">The sequence shown here is derived from an EMBL/GenBank/DDBJ whole genome shotgun (WGS) entry which is preliminary data.</text>
</comment>
<feature type="compositionally biased region" description="Basic and acidic residues" evidence="13">
    <location>
        <begin position="230"/>
        <end position="243"/>
    </location>
</feature>
<evidence type="ECO:0000256" key="11">
    <source>
        <dbReference type="PROSITE-ProRule" id="PRU00047"/>
    </source>
</evidence>
<dbReference type="InterPro" id="IPR053905">
    <property type="entry name" value="EF-G-like_DII"/>
</dbReference>
<dbReference type="GO" id="GO:0008270">
    <property type="term" value="F:zinc ion binding"/>
    <property type="evidence" value="ECO:0007669"/>
    <property type="project" value="UniProtKB-KW"/>
</dbReference>
<feature type="region of interest" description="Disordered" evidence="13">
    <location>
        <begin position="1087"/>
        <end position="1109"/>
    </location>
</feature>
<reference evidence="16 17" key="1">
    <citation type="submission" date="2023-08" db="EMBL/GenBank/DDBJ databases">
        <title>Black Yeasts Isolated from many extreme environments.</title>
        <authorList>
            <person name="Coleine C."/>
            <person name="Stajich J.E."/>
            <person name="Selbmann L."/>
        </authorList>
    </citation>
    <scope>NUCLEOTIDE SEQUENCE [LARGE SCALE GENOMIC DNA]</scope>
    <source>
        <strain evidence="16 17">CCFEE 5935</strain>
    </source>
</reference>
<feature type="domain" description="Tr-type G" evidence="15">
    <location>
        <begin position="762"/>
        <end position="940"/>
    </location>
</feature>
<dbReference type="InterPro" id="IPR001878">
    <property type="entry name" value="Znf_CCHC"/>
</dbReference>
<dbReference type="CDD" id="cd01887">
    <property type="entry name" value="IF2_eIF5B"/>
    <property type="match status" value="1"/>
</dbReference>
<dbReference type="GO" id="GO:0003924">
    <property type="term" value="F:GTPase activity"/>
    <property type="evidence" value="ECO:0007669"/>
    <property type="project" value="InterPro"/>
</dbReference>
<evidence type="ECO:0000256" key="1">
    <source>
        <dbReference type="ARBA" id="ARBA00004173"/>
    </source>
</evidence>
<dbReference type="SUPFAM" id="SSF57756">
    <property type="entry name" value="Retrovirus zinc finger-like domains"/>
    <property type="match status" value="1"/>
</dbReference>
<feature type="compositionally biased region" description="Basic and acidic residues" evidence="13">
    <location>
        <begin position="193"/>
        <end position="202"/>
    </location>
</feature>
<dbReference type="GO" id="GO:0003743">
    <property type="term" value="F:translation initiation factor activity"/>
    <property type="evidence" value="ECO:0007669"/>
    <property type="project" value="UniProtKB-KW"/>
</dbReference>
<dbReference type="EMBL" id="JAVRRT010000004">
    <property type="protein sequence ID" value="KAK5173128.1"/>
    <property type="molecule type" value="Genomic_DNA"/>
</dbReference>
<evidence type="ECO:0000256" key="4">
    <source>
        <dbReference type="ARBA" id="ARBA00022741"/>
    </source>
</evidence>
<dbReference type="GO" id="GO:0005525">
    <property type="term" value="F:GTP binding"/>
    <property type="evidence" value="ECO:0007669"/>
    <property type="project" value="UniProtKB-KW"/>
</dbReference>
<evidence type="ECO:0000256" key="3">
    <source>
        <dbReference type="ARBA" id="ARBA00022540"/>
    </source>
</evidence>
<feature type="compositionally biased region" description="Basic residues" evidence="13">
    <location>
        <begin position="624"/>
        <end position="633"/>
    </location>
</feature>
<dbReference type="InterPro" id="IPR023115">
    <property type="entry name" value="TIF_IF2_dom3"/>
</dbReference>
<comment type="similarity">
    <text evidence="2">Belongs to the TRAFAC class translation factor GTPase superfamily. Classic translation factor GTPase family. IF-2 subfamily.</text>
</comment>
<proteinExistence type="inferred from homology"/>
<feature type="compositionally biased region" description="Polar residues" evidence="13">
    <location>
        <begin position="287"/>
        <end position="308"/>
    </location>
</feature>
<keyword evidence="4" id="KW-0547">Nucleotide-binding</keyword>